<accession>W0VCN6</accession>
<keyword evidence="2" id="KW-1185">Reference proteome</keyword>
<organism evidence="1 2">
    <name type="scientific">Janthinobacterium agaricidamnosum NBRC 102515 = DSM 9628</name>
    <dbReference type="NCBI Taxonomy" id="1349767"/>
    <lineage>
        <taxon>Bacteria</taxon>
        <taxon>Pseudomonadati</taxon>
        <taxon>Pseudomonadota</taxon>
        <taxon>Betaproteobacteria</taxon>
        <taxon>Burkholderiales</taxon>
        <taxon>Oxalobacteraceae</taxon>
        <taxon>Janthinobacterium</taxon>
    </lineage>
</organism>
<sequence length="78" mass="8738">MAKPTTLPAAHVATSNPRRPESTCFSLLIQTPQSVKMRIFFMSGNSKNPLTDRAFYRPALRLNLHGTAKQAPINYCDF</sequence>
<dbReference type="EMBL" id="HG322949">
    <property type="protein sequence ID" value="CDG85676.1"/>
    <property type="molecule type" value="Genomic_DNA"/>
</dbReference>
<protein>
    <submittedName>
        <fullName evidence="1">Uncharacterized protein</fullName>
    </submittedName>
</protein>
<name>W0VCN6_9BURK</name>
<proteinExistence type="predicted"/>
<dbReference type="HOGENOM" id="CLU_2617261_0_0_4"/>
<gene>
    <name evidence="1" type="ORF">GJA_5077</name>
</gene>
<dbReference type="AlphaFoldDB" id="W0VCN6"/>
<dbReference type="Proteomes" id="UP000027604">
    <property type="component" value="Chromosome I"/>
</dbReference>
<reference evidence="1 2" key="1">
    <citation type="journal article" date="2015" name="Genome Announc.">
        <title>Genome Sequence of Mushroom Soft-Rot Pathogen Janthinobacterium agaricidamnosum.</title>
        <authorList>
            <person name="Graupner K."/>
            <person name="Lackner G."/>
            <person name="Hertweck C."/>
        </authorList>
    </citation>
    <scope>NUCLEOTIDE SEQUENCE [LARGE SCALE GENOMIC DNA]</scope>
    <source>
        <strain evidence="2">NBRC 102515 / DSM 9628</strain>
    </source>
</reference>
<dbReference type="KEGG" id="jag:GJA_5077"/>
<evidence type="ECO:0000313" key="2">
    <source>
        <dbReference type="Proteomes" id="UP000027604"/>
    </source>
</evidence>
<dbReference type="STRING" id="1349767.GJA_5077"/>
<evidence type="ECO:0000313" key="1">
    <source>
        <dbReference type="EMBL" id="CDG85676.1"/>
    </source>
</evidence>
<dbReference type="PATRIC" id="fig|1349767.4.peg.1689"/>